<evidence type="ECO:0000256" key="1">
    <source>
        <dbReference type="ARBA" id="ARBA00006199"/>
    </source>
</evidence>
<dbReference type="GO" id="GO:0031144">
    <property type="term" value="P:proteasome localization"/>
    <property type="evidence" value="ECO:0007669"/>
    <property type="project" value="UniProtKB-UniRule"/>
</dbReference>
<dbReference type="PANTHER" id="PTHR28032:SF1">
    <property type="entry name" value="FI02826P"/>
    <property type="match status" value="1"/>
</dbReference>
<dbReference type="Pfam" id="PF08559">
    <property type="entry name" value="Cut8"/>
    <property type="match status" value="1"/>
</dbReference>
<gene>
    <name evidence="5" type="ORF">BZG36_02203</name>
</gene>
<dbReference type="GO" id="GO:0005737">
    <property type="term" value="C:cytoplasm"/>
    <property type="evidence" value="ECO:0007669"/>
    <property type="project" value="UniProtKB-SubCell"/>
</dbReference>
<dbReference type="Gene3D" id="1.20.58.1590">
    <property type="entry name" value="Tethering factor for nuclear proteasome Cut8/Sts1"/>
    <property type="match status" value="1"/>
</dbReference>
<sequence>MLVTPGGVSICRKRRASGDSDSSDTQMQTASAAKSDDMNTAHSPSRQSSVNSFHNFASSNRTKHEGMLGTEGGGVKKIRRDQSKAFPISKLLATMDKQELLTLLNNLIDTHPDLQSEIEASIPRPTLQSVTSVIVGLEKKMNDSFPYSKSGPGKDNYSFNRVRPALAELVEAILSYATHFTSSEEFPTTTFSFLHVATTVAHRLPEWDTPSNNEMKRELYQKLAHFWRAAIQDAASKLSEGKIYGQQVVGEWARNLAHHNNESQNAFAAAVEEFTNSLGWIIGIYPPQASQTFPKGLFSSNDRDYASRGYLRVETD</sequence>
<dbReference type="Proteomes" id="UP000242875">
    <property type="component" value="Unassembled WGS sequence"/>
</dbReference>
<dbReference type="OrthoDB" id="10061064at2759"/>
<keyword evidence="6" id="KW-1185">Reference proteome</keyword>
<dbReference type="AlphaFoldDB" id="A0A261Y3M4"/>
<dbReference type="GO" id="GO:0015031">
    <property type="term" value="P:protein transport"/>
    <property type="evidence" value="ECO:0007669"/>
    <property type="project" value="UniProtKB-UniRule"/>
</dbReference>
<comment type="subcellular location">
    <subcellularLocation>
        <location evidence="3">Cytoplasm</location>
    </subcellularLocation>
    <subcellularLocation>
        <location evidence="3">Nucleus</location>
    </subcellularLocation>
</comment>
<dbReference type="GO" id="GO:0070628">
    <property type="term" value="F:proteasome binding"/>
    <property type="evidence" value="ECO:0007669"/>
    <property type="project" value="TreeGrafter"/>
</dbReference>
<keyword evidence="3" id="KW-0813">Transport</keyword>
<keyword evidence="3" id="KW-0963">Cytoplasm</keyword>
<protein>
    <recommendedName>
        <fullName evidence="3">Tethering factor for nuclear proteasome STS1</fullName>
    </recommendedName>
</protein>
<proteinExistence type="inferred from homology"/>
<comment type="similarity">
    <text evidence="1 3">Belongs to the cut8/STS1 family.</text>
</comment>
<dbReference type="PANTHER" id="PTHR28032">
    <property type="entry name" value="FI02826P"/>
    <property type="match status" value="1"/>
</dbReference>
<organism evidence="5 6">
    <name type="scientific">Bifiguratus adelaidae</name>
    <dbReference type="NCBI Taxonomy" id="1938954"/>
    <lineage>
        <taxon>Eukaryota</taxon>
        <taxon>Fungi</taxon>
        <taxon>Fungi incertae sedis</taxon>
        <taxon>Mucoromycota</taxon>
        <taxon>Mucoromycotina</taxon>
        <taxon>Endogonomycetes</taxon>
        <taxon>Endogonales</taxon>
        <taxon>Endogonales incertae sedis</taxon>
        <taxon>Bifiguratus</taxon>
    </lineage>
</organism>
<dbReference type="InterPro" id="IPR038422">
    <property type="entry name" value="Cut8/Sts1_sf"/>
</dbReference>
<comment type="caution">
    <text evidence="5">The sequence shown here is derived from an EMBL/GenBank/DDBJ whole genome shotgun (WGS) entry which is preliminary data.</text>
</comment>
<dbReference type="GO" id="GO:0031965">
    <property type="term" value="C:nuclear membrane"/>
    <property type="evidence" value="ECO:0007669"/>
    <property type="project" value="TreeGrafter"/>
</dbReference>
<keyword evidence="3" id="KW-0653">Protein transport</keyword>
<name>A0A261Y3M4_9FUNG</name>
<comment type="function">
    <text evidence="3">Involved in ubiquitin-mediated protein degradation. Regulatory factor in the ubiquitin/proteasome pathway that controls the turnover of proteasome substrates. Targets proteasomes to the nucleus and facilitates the degradation of nuclear proteins.</text>
</comment>
<comment type="subunit">
    <text evidence="3">Binds the proteasome.</text>
</comment>
<evidence type="ECO:0000313" key="5">
    <source>
        <dbReference type="EMBL" id="OZJ05182.1"/>
    </source>
</evidence>
<keyword evidence="2 3" id="KW-0539">Nucleus</keyword>
<dbReference type="EMBL" id="MVBO01000021">
    <property type="protein sequence ID" value="OZJ05182.1"/>
    <property type="molecule type" value="Genomic_DNA"/>
</dbReference>
<dbReference type="InterPro" id="IPR013868">
    <property type="entry name" value="Cut8/Sts1_fam"/>
</dbReference>
<evidence type="ECO:0000256" key="3">
    <source>
        <dbReference type="RuleBase" id="RU368013"/>
    </source>
</evidence>
<accession>A0A261Y3M4</accession>
<evidence type="ECO:0000256" key="4">
    <source>
        <dbReference type="SAM" id="MobiDB-lite"/>
    </source>
</evidence>
<feature type="region of interest" description="Disordered" evidence="4">
    <location>
        <begin position="1"/>
        <end position="53"/>
    </location>
</feature>
<reference evidence="5 6" key="1">
    <citation type="journal article" date="2017" name="Mycologia">
        <title>Bifiguratus adelaidae, gen. et sp. nov., a new member of Mucoromycotina in endophytic and soil-dwelling habitats.</title>
        <authorList>
            <person name="Torres-Cruz T.J."/>
            <person name="Billingsley Tobias T.L."/>
            <person name="Almatruk M."/>
            <person name="Hesse C."/>
            <person name="Kuske C.R."/>
            <person name="Desiro A."/>
            <person name="Benucci G.M."/>
            <person name="Bonito G."/>
            <person name="Stajich J.E."/>
            <person name="Dunlap C."/>
            <person name="Arnold A.E."/>
            <person name="Porras-Alfaro A."/>
        </authorList>
    </citation>
    <scope>NUCLEOTIDE SEQUENCE [LARGE SCALE GENOMIC DNA]</scope>
    <source>
        <strain evidence="5 6">AZ0501</strain>
    </source>
</reference>
<evidence type="ECO:0000256" key="2">
    <source>
        <dbReference type="ARBA" id="ARBA00023242"/>
    </source>
</evidence>
<feature type="compositionally biased region" description="Polar residues" evidence="4">
    <location>
        <begin position="40"/>
        <end position="53"/>
    </location>
</feature>
<evidence type="ECO:0000313" key="6">
    <source>
        <dbReference type="Proteomes" id="UP000242875"/>
    </source>
</evidence>
<dbReference type="GO" id="GO:0071630">
    <property type="term" value="P:nuclear protein quality control by the ubiquitin-proteasome system"/>
    <property type="evidence" value="ECO:0007669"/>
    <property type="project" value="UniProtKB-UniRule"/>
</dbReference>
<feature type="compositionally biased region" description="Polar residues" evidence="4">
    <location>
        <begin position="19"/>
        <end position="33"/>
    </location>
</feature>